<dbReference type="EMBL" id="BMQN01000001">
    <property type="protein sequence ID" value="GGR84422.1"/>
    <property type="molecule type" value="Genomic_DNA"/>
</dbReference>
<evidence type="ECO:0000313" key="2">
    <source>
        <dbReference type="Proteomes" id="UP000644548"/>
    </source>
</evidence>
<proteinExistence type="predicted"/>
<sequence length="56" mass="6507">MSEKLVPLEVFLQLPRSQQQLLTRAQAAFRQIELEKARQQKAQQKARSKRSGVNDE</sequence>
<keyword evidence="2" id="KW-1185">Reference proteome</keyword>
<comment type="caution">
    <text evidence="1">The sequence shown here is derived from an EMBL/GenBank/DDBJ whole genome shotgun (WGS) entry which is preliminary data.</text>
</comment>
<name>A0ABQ2S0E3_9DEIO</name>
<organism evidence="1 2">
    <name type="scientific">Deinococcus sedimenti</name>
    <dbReference type="NCBI Taxonomy" id="1867090"/>
    <lineage>
        <taxon>Bacteria</taxon>
        <taxon>Thermotogati</taxon>
        <taxon>Deinococcota</taxon>
        <taxon>Deinococci</taxon>
        <taxon>Deinococcales</taxon>
        <taxon>Deinococcaceae</taxon>
        <taxon>Deinococcus</taxon>
    </lineage>
</organism>
<evidence type="ECO:0000313" key="1">
    <source>
        <dbReference type="EMBL" id="GGR84422.1"/>
    </source>
</evidence>
<protein>
    <submittedName>
        <fullName evidence="1">Uncharacterized protein</fullName>
    </submittedName>
</protein>
<dbReference type="Proteomes" id="UP000644548">
    <property type="component" value="Unassembled WGS sequence"/>
</dbReference>
<gene>
    <name evidence="1" type="ORF">GCM10008960_09340</name>
</gene>
<accession>A0ABQ2S0E3</accession>
<dbReference type="RefSeq" id="WP_189071934.1">
    <property type="nucleotide sequence ID" value="NZ_BMQN01000001.1"/>
</dbReference>
<reference evidence="2" key="1">
    <citation type="journal article" date="2019" name="Int. J. Syst. Evol. Microbiol.">
        <title>The Global Catalogue of Microorganisms (GCM) 10K type strain sequencing project: providing services to taxonomists for standard genome sequencing and annotation.</title>
        <authorList>
            <consortium name="The Broad Institute Genomics Platform"/>
            <consortium name="The Broad Institute Genome Sequencing Center for Infectious Disease"/>
            <person name="Wu L."/>
            <person name="Ma J."/>
        </authorList>
    </citation>
    <scope>NUCLEOTIDE SEQUENCE [LARGE SCALE GENOMIC DNA]</scope>
    <source>
        <strain evidence="2">JCM 31405</strain>
    </source>
</reference>